<evidence type="ECO:0000259" key="3">
    <source>
        <dbReference type="Pfam" id="PF05257"/>
    </source>
</evidence>
<accession>A0A6J6QIW8</accession>
<evidence type="ECO:0000259" key="2">
    <source>
        <dbReference type="Pfam" id="PF01471"/>
    </source>
</evidence>
<proteinExistence type="predicted"/>
<dbReference type="Pfam" id="PF01471">
    <property type="entry name" value="PG_binding_1"/>
    <property type="match status" value="1"/>
</dbReference>
<feature type="domain" description="Peptidoglycan binding-like" evidence="2">
    <location>
        <begin position="14"/>
        <end position="70"/>
    </location>
</feature>
<sequence length="247" mass="26392">MAPRLLRLTHPYQQGPDVLAVQRRLIELGFDPGPADSVYGPATEAAVAAFQTTTGIDVDGIVGPETREALATAEQSPDRDPPIEPDAGSPIGRRALAIAIREIGTTEDPPGSNETPYGTWFGANGEPWCAIFISWCFARAGHTLLQDAHGPGVNAKGCAYVPTIANWLHATNQWIESGDHQPGDLAIYNWDGAEPDHIGIVETVDESGDFTAVEGNTSIANDTNGGSVMRRHRSIVDADGFGRITRR</sequence>
<dbReference type="Pfam" id="PF05257">
    <property type="entry name" value="CHAP"/>
    <property type="match status" value="1"/>
</dbReference>
<name>A0A6J6QIW8_9ZZZZ</name>
<feature type="domain" description="Peptidase C51" evidence="3">
    <location>
        <begin position="123"/>
        <end position="216"/>
    </location>
</feature>
<dbReference type="InterPro" id="IPR002477">
    <property type="entry name" value="Peptidoglycan-bd-like"/>
</dbReference>
<evidence type="ECO:0000313" key="4">
    <source>
        <dbReference type="EMBL" id="CAB4710809.1"/>
    </source>
</evidence>
<dbReference type="SUPFAM" id="SSF47090">
    <property type="entry name" value="PGBD-like"/>
    <property type="match status" value="1"/>
</dbReference>
<gene>
    <name evidence="4" type="ORF">UFOPK2399_01985</name>
</gene>
<dbReference type="Gene3D" id="1.10.101.10">
    <property type="entry name" value="PGBD-like superfamily/PGBD"/>
    <property type="match status" value="1"/>
</dbReference>
<dbReference type="InterPro" id="IPR036365">
    <property type="entry name" value="PGBD-like_sf"/>
</dbReference>
<dbReference type="AlphaFoldDB" id="A0A6J6QIW8"/>
<dbReference type="InterPro" id="IPR036366">
    <property type="entry name" value="PGBDSf"/>
</dbReference>
<dbReference type="EMBL" id="CAEZXP010000011">
    <property type="protein sequence ID" value="CAB4710809.1"/>
    <property type="molecule type" value="Genomic_DNA"/>
</dbReference>
<reference evidence="4" key="1">
    <citation type="submission" date="2020-05" db="EMBL/GenBank/DDBJ databases">
        <authorList>
            <person name="Chiriac C."/>
            <person name="Salcher M."/>
            <person name="Ghai R."/>
            <person name="Kavagutti S V."/>
        </authorList>
    </citation>
    <scope>NUCLEOTIDE SEQUENCE</scope>
</reference>
<dbReference type="InterPro" id="IPR007921">
    <property type="entry name" value="CHAP_dom"/>
</dbReference>
<protein>
    <submittedName>
        <fullName evidence="4">Unannotated protein</fullName>
    </submittedName>
</protein>
<feature type="region of interest" description="Disordered" evidence="1">
    <location>
        <begin position="71"/>
        <end position="91"/>
    </location>
</feature>
<organism evidence="4">
    <name type="scientific">freshwater metagenome</name>
    <dbReference type="NCBI Taxonomy" id="449393"/>
    <lineage>
        <taxon>unclassified sequences</taxon>
        <taxon>metagenomes</taxon>
        <taxon>ecological metagenomes</taxon>
    </lineage>
</organism>
<evidence type="ECO:0000256" key="1">
    <source>
        <dbReference type="SAM" id="MobiDB-lite"/>
    </source>
</evidence>